<gene>
    <name evidence="6" type="ORF">FM996_08805</name>
</gene>
<dbReference type="Pfam" id="PF00072">
    <property type="entry name" value="Response_reg"/>
    <property type="match status" value="1"/>
</dbReference>
<dbReference type="InterPro" id="IPR011006">
    <property type="entry name" value="CheY-like_superfamily"/>
</dbReference>
<keyword evidence="2" id="KW-0597">Phosphoprotein</keyword>
<evidence type="ECO:0000256" key="1">
    <source>
        <dbReference type="ARBA" id="ARBA00023125"/>
    </source>
</evidence>
<feature type="domain" description="HTH luxR-type" evidence="4">
    <location>
        <begin position="136"/>
        <end position="201"/>
    </location>
</feature>
<dbReference type="Gene3D" id="1.10.10.10">
    <property type="entry name" value="Winged helix-like DNA-binding domain superfamily/Winged helix DNA-binding domain"/>
    <property type="match status" value="1"/>
</dbReference>
<evidence type="ECO:0000313" key="6">
    <source>
        <dbReference type="EMBL" id="TRL35011.1"/>
    </source>
</evidence>
<dbReference type="SMART" id="SM00421">
    <property type="entry name" value="HTH_LUXR"/>
    <property type="match status" value="1"/>
</dbReference>
<proteinExistence type="predicted"/>
<dbReference type="EMBL" id="VJMF01000036">
    <property type="protein sequence ID" value="TRL35011.1"/>
    <property type="molecule type" value="Genomic_DNA"/>
</dbReference>
<dbReference type="SMART" id="SM00448">
    <property type="entry name" value="REC"/>
    <property type="match status" value="1"/>
</dbReference>
<dbReference type="PROSITE" id="PS50043">
    <property type="entry name" value="HTH_LUXR_2"/>
    <property type="match status" value="1"/>
</dbReference>
<dbReference type="GO" id="GO:0006355">
    <property type="term" value="P:regulation of DNA-templated transcription"/>
    <property type="evidence" value="ECO:0007669"/>
    <property type="project" value="InterPro"/>
</dbReference>
<comment type="caution">
    <text evidence="6">The sequence shown here is derived from an EMBL/GenBank/DDBJ whole genome shotgun (WGS) entry which is preliminary data.</text>
</comment>
<dbReference type="InterPro" id="IPR000792">
    <property type="entry name" value="Tscrpt_reg_LuxR_C"/>
</dbReference>
<dbReference type="PANTHER" id="PTHR43214">
    <property type="entry name" value="TWO-COMPONENT RESPONSE REGULATOR"/>
    <property type="match status" value="1"/>
</dbReference>
<dbReference type="PROSITE" id="PS50110">
    <property type="entry name" value="RESPONSE_REGULATORY"/>
    <property type="match status" value="1"/>
</dbReference>
<dbReference type="SUPFAM" id="SSF46894">
    <property type="entry name" value="C-terminal effector domain of the bipartite response regulators"/>
    <property type="match status" value="1"/>
</dbReference>
<reference evidence="6 7" key="1">
    <citation type="submission" date="2019-07" db="EMBL/GenBank/DDBJ databases">
        <title>Ln-dependent methylotrophs.</title>
        <authorList>
            <person name="Tani A."/>
        </authorList>
    </citation>
    <scope>NUCLEOTIDE SEQUENCE [LARGE SCALE GENOMIC DNA]</scope>
    <source>
        <strain evidence="6 7">SM89A</strain>
    </source>
</reference>
<dbReference type="Proteomes" id="UP000316781">
    <property type="component" value="Unassembled WGS sequence"/>
</dbReference>
<dbReference type="GO" id="GO:0003677">
    <property type="term" value="F:DNA binding"/>
    <property type="evidence" value="ECO:0007669"/>
    <property type="project" value="UniProtKB-KW"/>
</dbReference>
<dbReference type="InterPro" id="IPR039420">
    <property type="entry name" value="WalR-like"/>
</dbReference>
<dbReference type="PRINTS" id="PR00038">
    <property type="entry name" value="HTHLUXR"/>
</dbReference>
<accession>A0A549SZE8</accession>
<dbReference type="RefSeq" id="WP_142862690.1">
    <property type="nucleotide sequence ID" value="NZ_VJMF01000036.1"/>
</dbReference>
<dbReference type="AlphaFoldDB" id="A0A549SZE8"/>
<keyword evidence="1" id="KW-0238">DNA-binding</keyword>
<dbReference type="GO" id="GO:0000160">
    <property type="term" value="P:phosphorelay signal transduction system"/>
    <property type="evidence" value="ECO:0007669"/>
    <property type="project" value="InterPro"/>
</dbReference>
<feature type="domain" description="Response regulatory" evidence="5">
    <location>
        <begin position="6"/>
        <end position="120"/>
    </location>
</feature>
<evidence type="ECO:0000256" key="2">
    <source>
        <dbReference type="PROSITE-ProRule" id="PRU00169"/>
    </source>
</evidence>
<organism evidence="6 7">
    <name type="scientific">Methylosinus sporium</name>
    <dbReference type="NCBI Taxonomy" id="428"/>
    <lineage>
        <taxon>Bacteria</taxon>
        <taxon>Pseudomonadati</taxon>
        <taxon>Pseudomonadota</taxon>
        <taxon>Alphaproteobacteria</taxon>
        <taxon>Hyphomicrobiales</taxon>
        <taxon>Methylocystaceae</taxon>
        <taxon>Methylosinus</taxon>
    </lineage>
</organism>
<dbReference type="PANTHER" id="PTHR43214:SF44">
    <property type="entry name" value="TWO-COMPONENT RESPONSE REGULATOR"/>
    <property type="match status" value="1"/>
</dbReference>
<feature type="region of interest" description="Disordered" evidence="3">
    <location>
        <begin position="205"/>
        <end position="228"/>
    </location>
</feature>
<dbReference type="SUPFAM" id="SSF52172">
    <property type="entry name" value="CheY-like"/>
    <property type="match status" value="1"/>
</dbReference>
<name>A0A549SZE8_METSR</name>
<evidence type="ECO:0000313" key="7">
    <source>
        <dbReference type="Proteomes" id="UP000316781"/>
    </source>
</evidence>
<dbReference type="Pfam" id="PF00196">
    <property type="entry name" value="GerE"/>
    <property type="match status" value="1"/>
</dbReference>
<feature type="modified residue" description="4-aspartylphosphate" evidence="2">
    <location>
        <position position="55"/>
    </location>
</feature>
<evidence type="ECO:0000259" key="5">
    <source>
        <dbReference type="PROSITE" id="PS50110"/>
    </source>
</evidence>
<dbReference type="InterPro" id="IPR036388">
    <property type="entry name" value="WH-like_DNA-bd_sf"/>
</dbReference>
<dbReference type="InterPro" id="IPR016032">
    <property type="entry name" value="Sig_transdc_resp-reg_C-effctor"/>
</dbReference>
<dbReference type="InterPro" id="IPR001789">
    <property type="entry name" value="Sig_transdc_resp-reg_receiver"/>
</dbReference>
<sequence length="228" mass="24241">MRPAPLVHLVDDDPAIRDALTLMFRSRGFRSRAYRAAEECLAEAGPKTSGCIVADMRLPDMSGVELTRRLRAYGATPPVVIITACAGASLAVEAMAAGASDLLEKPFDDEALLASVRRALAARRGEGDIDAETRAVLARFGALSEDERRVLAGVAKGRPSRDIAEGLGLELRAVELHRANIMAKANIGTLVELARLSVIAASVKASEGREPNPPLRRRRSNPRGAAAA</sequence>
<evidence type="ECO:0000259" key="4">
    <source>
        <dbReference type="PROSITE" id="PS50043"/>
    </source>
</evidence>
<dbReference type="Gene3D" id="3.40.50.2300">
    <property type="match status" value="1"/>
</dbReference>
<protein>
    <submittedName>
        <fullName evidence="6">Response regulator</fullName>
    </submittedName>
</protein>
<evidence type="ECO:0000256" key="3">
    <source>
        <dbReference type="SAM" id="MobiDB-lite"/>
    </source>
</evidence>